<evidence type="ECO:0000256" key="1">
    <source>
        <dbReference type="ARBA" id="ARBA00004370"/>
    </source>
</evidence>
<dbReference type="Gene3D" id="3.90.1310.10">
    <property type="entry name" value="Penicillin-binding protein 2a (Domain 2)"/>
    <property type="match status" value="1"/>
</dbReference>
<dbReference type="PANTHER" id="PTHR30627:SF26">
    <property type="entry name" value="PENICILLIN-BINDING PROTEIN 2B"/>
    <property type="match status" value="1"/>
</dbReference>
<evidence type="ECO:0000256" key="6">
    <source>
        <dbReference type="ARBA" id="ARBA00034000"/>
    </source>
</evidence>
<dbReference type="SUPFAM" id="SSF56519">
    <property type="entry name" value="Penicillin binding protein dimerisation domain"/>
    <property type="match status" value="1"/>
</dbReference>
<comment type="pathway">
    <text evidence="2">Cell wall biogenesis; peptidoglycan biosynthesis.</text>
</comment>
<dbReference type="InterPro" id="IPR050515">
    <property type="entry name" value="Beta-lactam/transpept"/>
</dbReference>
<name>A0A368XUG5_9BACI</name>
<dbReference type="InterPro" id="IPR005311">
    <property type="entry name" value="PBP_dimer"/>
</dbReference>
<feature type="domain" description="PASTA" evidence="9">
    <location>
        <begin position="594"/>
        <end position="654"/>
    </location>
</feature>
<dbReference type="Proteomes" id="UP000252585">
    <property type="component" value="Unassembled WGS sequence"/>
</dbReference>
<evidence type="ECO:0000313" key="10">
    <source>
        <dbReference type="EMBL" id="RCW70806.1"/>
    </source>
</evidence>
<accession>A0A368XUG5</accession>
<reference evidence="10 11" key="1">
    <citation type="submission" date="2018-07" db="EMBL/GenBank/DDBJ databases">
        <title>Genomic Encyclopedia of Type Strains, Phase IV (KMG-IV): sequencing the most valuable type-strain genomes for metagenomic binning, comparative biology and taxonomic classification.</title>
        <authorList>
            <person name="Goeker M."/>
        </authorList>
    </citation>
    <scope>NUCLEOTIDE SEQUENCE [LARGE SCALE GENOMIC DNA]</scope>
    <source>
        <strain evidence="10 11">DSM 27696</strain>
    </source>
</reference>
<dbReference type="Gene3D" id="2.20.70.70">
    <property type="match status" value="1"/>
</dbReference>
<feature type="region of interest" description="Disordered" evidence="7">
    <location>
        <begin position="715"/>
        <end position="734"/>
    </location>
</feature>
<evidence type="ECO:0000259" key="9">
    <source>
        <dbReference type="PROSITE" id="PS51178"/>
    </source>
</evidence>
<dbReference type="EC" id="3.4.16.4" evidence="4"/>
<dbReference type="CDD" id="cd06576">
    <property type="entry name" value="PASTA_Pbp2x-like_1"/>
    <property type="match status" value="1"/>
</dbReference>
<gene>
    <name evidence="10" type="ORF">DFR57_106206</name>
</gene>
<evidence type="ECO:0000256" key="2">
    <source>
        <dbReference type="ARBA" id="ARBA00004752"/>
    </source>
</evidence>
<dbReference type="GO" id="GO:0008658">
    <property type="term" value="F:penicillin binding"/>
    <property type="evidence" value="ECO:0007669"/>
    <property type="project" value="InterPro"/>
</dbReference>
<dbReference type="InterPro" id="IPR001460">
    <property type="entry name" value="PCN-bd_Tpept"/>
</dbReference>
<dbReference type="FunFam" id="3.40.710.10:FF:000026">
    <property type="entry name" value="Penicillin-binding protein 1"/>
    <property type="match status" value="1"/>
</dbReference>
<dbReference type="AlphaFoldDB" id="A0A368XUG5"/>
<dbReference type="SUPFAM" id="SSF54184">
    <property type="entry name" value="Penicillin-binding protein 2x (pbp-2x), c-terminal domain"/>
    <property type="match status" value="2"/>
</dbReference>
<dbReference type="InterPro" id="IPR036138">
    <property type="entry name" value="PBP_dimer_sf"/>
</dbReference>
<dbReference type="SMART" id="SM00740">
    <property type="entry name" value="PASTA"/>
    <property type="match status" value="2"/>
</dbReference>
<evidence type="ECO:0000256" key="3">
    <source>
        <dbReference type="ARBA" id="ARBA00007171"/>
    </source>
</evidence>
<keyword evidence="11" id="KW-1185">Reference proteome</keyword>
<dbReference type="UniPathway" id="UPA00219"/>
<sequence>MKNKTTHRMSIFWIAFFSIVFLVITGRFLYIQATGEVAGISLQSFADEKRTNSYQISAERGTIFDRNLMPVAEEHVVYRLYAIVDETFTTHEENPKHVKNAQLTAEKLSPILEIDAAEIQKRIEEGIRDERFQVEFGAGARELTQKQKEEIENLNLPGINFTEEPIRFYPNGRFASSIIGLTQKNEEKIEGISGIENQYNDLLNGVNGSISYQRDKFNVKLLDPKEIINEPENGDDVVLTLDQKIQTLLEDSMSEVDEQYEPSRMTAIVMDPKTGEILAMSNRPNFNPNDLSNVENWYNDAISTPFEPGSTMKIFTLAAAIEEGVWNENEYYKSGSYKIGSNTIRDHNKRGWDSITFMEGIQRSSNVAAAKLAYDKIGPDRFFDYLQDFNFDQPSNIDLPGEVPGTILYDYGIEKVTASFGQGSTVTPIQLVKAASAVANHGQMVQPFVVKETKDSSTGETISLQAPEIVGQPISDKTAEETRNILETVITSKKGTGYNIYNLQDYTVAGKTGTAEIPDPENPGYMTGRNNYVFSFLGMAPVDDPQLIMYIAVKQPKLEPTESGSAPVSYIFKNVMENSLRYLNIEPDKEDIPSVSAIDFPSWSNKSTTQLVERLKESGISPTVIGNGDKIEKVSVEAGEEITPNQRIFIITNEPTMPDISGWALRDVLALSELIDLDLEWIGNGFVDAQSIEKGRAIKAGDYLMVELQTKEEALLEETEAEEEKENAEEQVED</sequence>
<evidence type="ECO:0000256" key="8">
    <source>
        <dbReference type="SAM" id="Phobius"/>
    </source>
</evidence>
<dbReference type="PANTHER" id="PTHR30627">
    <property type="entry name" value="PEPTIDOGLYCAN D,D-TRANSPEPTIDASE"/>
    <property type="match status" value="1"/>
</dbReference>
<comment type="similarity">
    <text evidence="3">Belongs to the transpeptidase family.</text>
</comment>
<dbReference type="Pfam" id="PF03717">
    <property type="entry name" value="PBP_dimer"/>
    <property type="match status" value="1"/>
</dbReference>
<evidence type="ECO:0000313" key="11">
    <source>
        <dbReference type="Proteomes" id="UP000252585"/>
    </source>
</evidence>
<dbReference type="Pfam" id="PF03793">
    <property type="entry name" value="PASTA"/>
    <property type="match status" value="1"/>
</dbReference>
<organism evidence="10 11">
    <name type="scientific">Saliterribacillus persicus</name>
    <dbReference type="NCBI Taxonomy" id="930114"/>
    <lineage>
        <taxon>Bacteria</taxon>
        <taxon>Bacillati</taxon>
        <taxon>Bacillota</taxon>
        <taxon>Bacilli</taxon>
        <taxon>Bacillales</taxon>
        <taxon>Bacillaceae</taxon>
        <taxon>Saliterribacillus</taxon>
    </lineage>
</organism>
<dbReference type="InterPro" id="IPR005543">
    <property type="entry name" value="PASTA_dom"/>
</dbReference>
<dbReference type="EMBL" id="QPJJ01000006">
    <property type="protein sequence ID" value="RCW70806.1"/>
    <property type="molecule type" value="Genomic_DNA"/>
</dbReference>
<comment type="subcellular location">
    <subcellularLocation>
        <location evidence="1">Membrane</location>
    </subcellularLocation>
</comment>
<dbReference type="Gene3D" id="3.40.710.10">
    <property type="entry name" value="DD-peptidase/beta-lactamase superfamily"/>
    <property type="match status" value="1"/>
</dbReference>
<dbReference type="Pfam" id="PF00905">
    <property type="entry name" value="Transpeptidase"/>
    <property type="match status" value="1"/>
</dbReference>
<dbReference type="CDD" id="cd06575">
    <property type="entry name" value="PASTA_Pbp2x-like_2"/>
    <property type="match status" value="1"/>
</dbReference>
<dbReference type="SUPFAM" id="SSF56601">
    <property type="entry name" value="beta-lactamase/transpeptidase-like"/>
    <property type="match status" value="1"/>
</dbReference>
<dbReference type="GO" id="GO:0009252">
    <property type="term" value="P:peptidoglycan biosynthetic process"/>
    <property type="evidence" value="ECO:0007669"/>
    <property type="project" value="UniProtKB-UniPathway"/>
</dbReference>
<dbReference type="GO" id="GO:0005886">
    <property type="term" value="C:plasma membrane"/>
    <property type="evidence" value="ECO:0007669"/>
    <property type="project" value="TreeGrafter"/>
</dbReference>
<dbReference type="GO" id="GO:0071555">
    <property type="term" value="P:cell wall organization"/>
    <property type="evidence" value="ECO:0007669"/>
    <property type="project" value="TreeGrafter"/>
</dbReference>
<protein>
    <recommendedName>
        <fullName evidence="4">serine-type D-Ala-D-Ala carboxypeptidase</fullName>
        <ecNumber evidence="4">3.4.16.4</ecNumber>
    </recommendedName>
</protein>
<keyword evidence="8" id="KW-0812">Transmembrane</keyword>
<keyword evidence="8" id="KW-1133">Transmembrane helix</keyword>
<dbReference type="PROSITE" id="PS51178">
    <property type="entry name" value="PASTA"/>
    <property type="match status" value="1"/>
</dbReference>
<feature type="transmembrane region" description="Helical" evidence="8">
    <location>
        <begin position="12"/>
        <end position="30"/>
    </location>
</feature>
<dbReference type="OrthoDB" id="9804124at2"/>
<evidence type="ECO:0000256" key="4">
    <source>
        <dbReference type="ARBA" id="ARBA00012448"/>
    </source>
</evidence>
<dbReference type="InterPro" id="IPR012338">
    <property type="entry name" value="Beta-lactam/transpept-like"/>
</dbReference>
<comment type="catalytic activity">
    <reaction evidence="6">
        <text>Preferential cleavage: (Ac)2-L-Lys-D-Ala-|-D-Ala. Also transpeptidation of peptidyl-alanyl moieties that are N-acyl substituents of D-alanine.</text>
        <dbReference type="EC" id="3.4.16.4"/>
    </reaction>
</comment>
<evidence type="ECO:0000256" key="5">
    <source>
        <dbReference type="ARBA" id="ARBA00023136"/>
    </source>
</evidence>
<keyword evidence="5 8" id="KW-0472">Membrane</keyword>
<proteinExistence type="inferred from homology"/>
<dbReference type="GO" id="GO:0009002">
    <property type="term" value="F:serine-type D-Ala-D-Ala carboxypeptidase activity"/>
    <property type="evidence" value="ECO:0007669"/>
    <property type="project" value="UniProtKB-EC"/>
</dbReference>
<evidence type="ECO:0000256" key="7">
    <source>
        <dbReference type="SAM" id="MobiDB-lite"/>
    </source>
</evidence>
<dbReference type="Gene3D" id="3.30.70.2110">
    <property type="match status" value="1"/>
</dbReference>
<comment type="caution">
    <text evidence="10">The sequence shown here is derived from an EMBL/GenBank/DDBJ whole genome shotgun (WGS) entry which is preliminary data.</text>
</comment>